<accession>R7APE3</accession>
<dbReference type="SUPFAM" id="SSF56349">
    <property type="entry name" value="DNA breaking-rejoining enzymes"/>
    <property type="match status" value="1"/>
</dbReference>
<keyword evidence="1" id="KW-0233">DNA recombination</keyword>
<evidence type="ECO:0000313" key="2">
    <source>
        <dbReference type="EMBL" id="CDD55281.1"/>
    </source>
</evidence>
<comment type="caution">
    <text evidence="2">The sequence shown here is derived from an EMBL/GenBank/DDBJ whole genome shotgun (WGS) entry which is preliminary data.</text>
</comment>
<gene>
    <name evidence="2" type="ORF">BN656_00170</name>
</gene>
<dbReference type="Proteomes" id="UP000018141">
    <property type="component" value="Unassembled WGS sequence"/>
</dbReference>
<dbReference type="AlphaFoldDB" id="R7APE3"/>
<dbReference type="GO" id="GO:0015074">
    <property type="term" value="P:DNA integration"/>
    <property type="evidence" value="ECO:0007669"/>
    <property type="project" value="InterPro"/>
</dbReference>
<protein>
    <submittedName>
        <fullName evidence="2">Site-specific recombinase XerC</fullName>
    </submittedName>
</protein>
<organism evidence="2 3">
    <name type="scientific">Bacteroides pectinophilus CAG:437</name>
    <dbReference type="NCBI Taxonomy" id="1263051"/>
    <lineage>
        <taxon>Bacteria</taxon>
        <taxon>Bacillati</taxon>
        <taxon>Bacillota</taxon>
        <taxon>Clostridia</taxon>
        <taxon>Eubacteriales</taxon>
    </lineage>
</organism>
<proteinExistence type="predicted"/>
<reference evidence="2" key="1">
    <citation type="submission" date="2012-11" db="EMBL/GenBank/DDBJ databases">
        <title>Dependencies among metagenomic species, viruses, plasmids and units of genetic variation.</title>
        <authorList>
            <person name="Nielsen H.B."/>
            <person name="Almeida M."/>
            <person name="Juncker A.S."/>
            <person name="Rasmussen S."/>
            <person name="Li J."/>
            <person name="Sunagawa S."/>
            <person name="Plichta D."/>
            <person name="Gautier L."/>
            <person name="Le Chatelier E."/>
            <person name="Peletier E."/>
            <person name="Bonde I."/>
            <person name="Nielsen T."/>
            <person name="Manichanh C."/>
            <person name="Arumugam M."/>
            <person name="Batto J."/>
            <person name="Santos M.B.Q.D."/>
            <person name="Blom N."/>
            <person name="Borruel N."/>
            <person name="Burgdorf K.S."/>
            <person name="Boumezbeur F."/>
            <person name="Casellas F."/>
            <person name="Dore J."/>
            <person name="Guarner F."/>
            <person name="Hansen T."/>
            <person name="Hildebrand F."/>
            <person name="Kaas R.S."/>
            <person name="Kennedy S."/>
            <person name="Kristiansen K."/>
            <person name="Kultima J.R."/>
            <person name="Leonard P."/>
            <person name="Levenez F."/>
            <person name="Lund O."/>
            <person name="Moumen B."/>
            <person name="Le Paslier D."/>
            <person name="Pons N."/>
            <person name="Pedersen O."/>
            <person name="Prifti E."/>
            <person name="Qin J."/>
            <person name="Raes J."/>
            <person name="Tap J."/>
            <person name="Tims S."/>
            <person name="Ussery D.W."/>
            <person name="Yamada T."/>
            <person name="MetaHit consortium"/>
            <person name="Renault P."/>
            <person name="Sicheritz-Ponten T."/>
            <person name="Bork P."/>
            <person name="Wang J."/>
            <person name="Brunak S."/>
            <person name="Ehrlich S.D."/>
        </authorList>
    </citation>
    <scope>NUCLEOTIDE SEQUENCE [LARGE SCALE GENOMIC DNA]</scope>
</reference>
<dbReference type="InterPro" id="IPR013762">
    <property type="entry name" value="Integrase-like_cat_sf"/>
</dbReference>
<dbReference type="GO" id="GO:0003677">
    <property type="term" value="F:DNA binding"/>
    <property type="evidence" value="ECO:0007669"/>
    <property type="project" value="InterPro"/>
</dbReference>
<dbReference type="EMBL" id="CBHH010000005">
    <property type="protein sequence ID" value="CDD55281.1"/>
    <property type="molecule type" value="Genomic_DNA"/>
</dbReference>
<name>R7APE3_9FIRM</name>
<evidence type="ECO:0000313" key="3">
    <source>
        <dbReference type="Proteomes" id="UP000018141"/>
    </source>
</evidence>
<sequence length="52" mass="5925">MARAGINVKATQYVMGHAHSDVTMDVYNHLNNKTDVKLEFLKFEKNGTKMVQ</sequence>
<dbReference type="InterPro" id="IPR011010">
    <property type="entry name" value="DNA_brk_join_enz"/>
</dbReference>
<dbReference type="GO" id="GO:0006310">
    <property type="term" value="P:DNA recombination"/>
    <property type="evidence" value="ECO:0007669"/>
    <property type="project" value="UniProtKB-KW"/>
</dbReference>
<dbReference type="Gene3D" id="1.10.443.10">
    <property type="entry name" value="Intergrase catalytic core"/>
    <property type="match status" value="1"/>
</dbReference>
<evidence type="ECO:0000256" key="1">
    <source>
        <dbReference type="ARBA" id="ARBA00023172"/>
    </source>
</evidence>